<dbReference type="AlphaFoldDB" id="A0A919K782"/>
<organism evidence="2 3">
    <name type="scientific">Paractinoplanes rishiriensis</name>
    <dbReference type="NCBI Taxonomy" id="1050105"/>
    <lineage>
        <taxon>Bacteria</taxon>
        <taxon>Bacillati</taxon>
        <taxon>Actinomycetota</taxon>
        <taxon>Actinomycetes</taxon>
        <taxon>Micromonosporales</taxon>
        <taxon>Micromonosporaceae</taxon>
        <taxon>Paractinoplanes</taxon>
    </lineage>
</organism>
<name>A0A919K782_9ACTN</name>
<evidence type="ECO:0000313" key="3">
    <source>
        <dbReference type="Proteomes" id="UP000636960"/>
    </source>
</evidence>
<sequence length="102" mass="11346">MRQIDSDSATPPDEPTAPPALVRLVSDPDRFEFYIEVQPGFSEADYARVCAECERLGFVAFDFDETDLDECGAEEIEATLDGETTRVMLRPTDPAIKAFNPL</sequence>
<dbReference type="Proteomes" id="UP000636960">
    <property type="component" value="Unassembled WGS sequence"/>
</dbReference>
<feature type="region of interest" description="Disordered" evidence="1">
    <location>
        <begin position="1"/>
        <end position="21"/>
    </location>
</feature>
<evidence type="ECO:0000256" key="1">
    <source>
        <dbReference type="SAM" id="MobiDB-lite"/>
    </source>
</evidence>
<proteinExistence type="predicted"/>
<evidence type="ECO:0000313" key="2">
    <source>
        <dbReference type="EMBL" id="GIF02241.1"/>
    </source>
</evidence>
<keyword evidence="3" id="KW-1185">Reference proteome</keyword>
<accession>A0A919K782</accession>
<dbReference type="RefSeq" id="WP_203791339.1">
    <property type="nucleotide sequence ID" value="NZ_BOMV01000125.1"/>
</dbReference>
<gene>
    <name evidence="2" type="ORF">Ari01nite_97050</name>
</gene>
<comment type="caution">
    <text evidence="2">The sequence shown here is derived from an EMBL/GenBank/DDBJ whole genome shotgun (WGS) entry which is preliminary data.</text>
</comment>
<reference evidence="2" key="1">
    <citation type="submission" date="2021-01" db="EMBL/GenBank/DDBJ databases">
        <title>Whole genome shotgun sequence of Actinoplanes rishiriensis NBRC 108556.</title>
        <authorList>
            <person name="Komaki H."/>
            <person name="Tamura T."/>
        </authorList>
    </citation>
    <scope>NUCLEOTIDE SEQUENCE</scope>
    <source>
        <strain evidence="2">NBRC 108556</strain>
    </source>
</reference>
<dbReference type="EMBL" id="BOMV01000125">
    <property type="protein sequence ID" value="GIF02241.1"/>
    <property type="molecule type" value="Genomic_DNA"/>
</dbReference>
<protein>
    <submittedName>
        <fullName evidence="2">Uncharacterized protein</fullName>
    </submittedName>
</protein>